<feature type="domain" description="Pseudouridine synthase I TruA alpha/beta" evidence="4">
    <location>
        <begin position="169"/>
        <end position="271"/>
    </location>
</feature>
<dbReference type="EMBL" id="CAEZVF010000022">
    <property type="protein sequence ID" value="CAB4616733.1"/>
    <property type="molecule type" value="Genomic_DNA"/>
</dbReference>
<evidence type="ECO:0000256" key="1">
    <source>
        <dbReference type="ARBA" id="ARBA00009375"/>
    </source>
</evidence>
<dbReference type="Pfam" id="PF01416">
    <property type="entry name" value="PseudoU_synth_1"/>
    <property type="match status" value="2"/>
</dbReference>
<reference evidence="5" key="1">
    <citation type="submission" date="2020-05" db="EMBL/GenBank/DDBJ databases">
        <authorList>
            <person name="Chiriac C."/>
            <person name="Salcher M."/>
            <person name="Ghai R."/>
            <person name="Kavagutti S V."/>
        </authorList>
    </citation>
    <scope>NUCLEOTIDE SEQUENCE</scope>
</reference>
<evidence type="ECO:0000256" key="2">
    <source>
        <dbReference type="ARBA" id="ARBA00022694"/>
    </source>
</evidence>
<organism evidence="5">
    <name type="scientific">freshwater metagenome</name>
    <dbReference type="NCBI Taxonomy" id="449393"/>
    <lineage>
        <taxon>unclassified sequences</taxon>
        <taxon>metagenomes</taxon>
        <taxon>ecological metagenomes</taxon>
    </lineage>
</organism>
<dbReference type="PANTHER" id="PTHR11142:SF0">
    <property type="entry name" value="TRNA PSEUDOURIDINE SYNTHASE-LIKE 1"/>
    <property type="match status" value="1"/>
</dbReference>
<keyword evidence="2" id="KW-0819">tRNA processing</keyword>
<dbReference type="GO" id="GO:0009982">
    <property type="term" value="F:pseudouridine synthase activity"/>
    <property type="evidence" value="ECO:0007669"/>
    <property type="project" value="InterPro"/>
</dbReference>
<dbReference type="Gene3D" id="3.30.70.580">
    <property type="entry name" value="Pseudouridine synthase I, catalytic domain, N-terminal subdomain"/>
    <property type="match status" value="1"/>
</dbReference>
<evidence type="ECO:0000259" key="4">
    <source>
        <dbReference type="Pfam" id="PF01416"/>
    </source>
</evidence>
<dbReference type="InterPro" id="IPR020094">
    <property type="entry name" value="TruA/RsuA/RluB/E/F_N"/>
</dbReference>
<name>A0A6J6HVY1_9ZZZZ</name>
<evidence type="ECO:0000256" key="3">
    <source>
        <dbReference type="ARBA" id="ARBA00023235"/>
    </source>
</evidence>
<dbReference type="GO" id="GO:0031119">
    <property type="term" value="P:tRNA pseudouridine synthesis"/>
    <property type="evidence" value="ECO:0007669"/>
    <property type="project" value="TreeGrafter"/>
</dbReference>
<dbReference type="PIRSF" id="PIRSF001430">
    <property type="entry name" value="tRNA_psdUrid_synth"/>
    <property type="match status" value="1"/>
</dbReference>
<feature type="domain" description="Pseudouridine synthase I TruA alpha/beta" evidence="4">
    <location>
        <begin position="26"/>
        <end position="128"/>
    </location>
</feature>
<dbReference type="PANTHER" id="PTHR11142">
    <property type="entry name" value="PSEUDOURIDYLATE SYNTHASE"/>
    <property type="match status" value="1"/>
</dbReference>
<proteinExistence type="inferred from homology"/>
<evidence type="ECO:0000313" key="5">
    <source>
        <dbReference type="EMBL" id="CAB4616733.1"/>
    </source>
</evidence>
<sequence>MSPDIMNEPATSQGVGGLIRVRLDLAYDGTDFTGWAIQQGSDLRTVQGEVEAALATVLRVEGPLRLTVAGRTDAGVHARGQVAHVDLPAELWNGTTPEDVRRRLNGILDDDVLIHSVAAAAPGFDARFSPLSRIYRYRICDDLKKYDPLRRHDVFLVKGPLNVAQMNEAASLLVGLRDFASFCRKRERATTIRTLIRCSFSRTDDGLVVATVEADAFCHSMVRSIVGALLDVGQGRHEPAWITRTAEALERTAAIQVAPALGLTLEEIVYPPDEDLPAQAERTRRRRA</sequence>
<dbReference type="Gene3D" id="3.30.70.660">
    <property type="entry name" value="Pseudouridine synthase I, catalytic domain, C-terminal subdomain"/>
    <property type="match status" value="1"/>
</dbReference>
<dbReference type="InterPro" id="IPR020103">
    <property type="entry name" value="PsdUridine_synth_cat_dom_sf"/>
</dbReference>
<dbReference type="HAMAP" id="MF_00171">
    <property type="entry name" value="TruA"/>
    <property type="match status" value="1"/>
</dbReference>
<dbReference type="SUPFAM" id="SSF55120">
    <property type="entry name" value="Pseudouridine synthase"/>
    <property type="match status" value="1"/>
</dbReference>
<dbReference type="InterPro" id="IPR001406">
    <property type="entry name" value="PsdUridine_synth_TruA"/>
</dbReference>
<dbReference type="AlphaFoldDB" id="A0A6J6HVY1"/>
<dbReference type="CDD" id="cd02570">
    <property type="entry name" value="PseudoU_synth_EcTruA"/>
    <property type="match status" value="1"/>
</dbReference>
<accession>A0A6J6HVY1</accession>
<gene>
    <name evidence="5" type="ORF">UFOPK1939_00255</name>
</gene>
<dbReference type="NCBIfam" id="TIGR00071">
    <property type="entry name" value="hisT_truA"/>
    <property type="match status" value="1"/>
</dbReference>
<dbReference type="GO" id="GO:0003723">
    <property type="term" value="F:RNA binding"/>
    <property type="evidence" value="ECO:0007669"/>
    <property type="project" value="InterPro"/>
</dbReference>
<comment type="similarity">
    <text evidence="1">Belongs to the tRNA pseudouridine synthase TruA family.</text>
</comment>
<dbReference type="InterPro" id="IPR020097">
    <property type="entry name" value="PsdUridine_synth_TruA_a/b_dom"/>
</dbReference>
<keyword evidence="3" id="KW-0413">Isomerase</keyword>
<dbReference type="InterPro" id="IPR020095">
    <property type="entry name" value="PsdUridine_synth_TruA_C"/>
</dbReference>
<dbReference type="FunFam" id="3.30.70.580:FF:000008">
    <property type="entry name" value="tRNA pseudouridine synthase A"/>
    <property type="match status" value="1"/>
</dbReference>
<protein>
    <submittedName>
        <fullName evidence="5">Unannotated protein</fullName>
    </submittedName>
</protein>